<accession>A0A3G5AHC8</accession>
<protein>
    <submittedName>
        <fullName evidence="1">Uncharacterized protein</fullName>
    </submittedName>
</protein>
<reference evidence="1" key="1">
    <citation type="submission" date="2018-10" db="EMBL/GenBank/DDBJ databases">
        <title>Hidden diversity of soil giant viruses.</title>
        <authorList>
            <person name="Schulz F."/>
            <person name="Alteio L."/>
            <person name="Goudeau D."/>
            <person name="Ryan E.M."/>
            <person name="Malmstrom R.R."/>
            <person name="Blanchard J."/>
            <person name="Woyke T."/>
        </authorList>
    </citation>
    <scope>NUCLEOTIDE SEQUENCE</scope>
    <source>
        <strain evidence="1">SYV1</strain>
    </source>
</reference>
<gene>
    <name evidence="1" type="ORF">Sylvanvirus3_10</name>
</gene>
<name>A0A3G5AHC8_9VIRU</name>
<sequence>MSSKKPTLCRSIVEAVLSELNERKGFDEWYGGVDRNIQKEIKQKLKLIVKQEIRKAVSTISSS</sequence>
<evidence type="ECO:0000313" key="1">
    <source>
        <dbReference type="EMBL" id="AYV86556.1"/>
    </source>
</evidence>
<organism evidence="1">
    <name type="scientific">Sylvanvirus sp</name>
    <dbReference type="NCBI Taxonomy" id="2487774"/>
    <lineage>
        <taxon>Viruses</taxon>
    </lineage>
</organism>
<proteinExistence type="predicted"/>
<dbReference type="EMBL" id="MK072509">
    <property type="protein sequence ID" value="AYV86556.1"/>
    <property type="molecule type" value="Genomic_DNA"/>
</dbReference>